<name>A0ABP0SJH4_9DINO</name>
<protein>
    <submittedName>
        <fullName evidence="7">Chloroplastic (AtDTX45) (Multidrug and toxic compound extrusion protein 45) (MATE protein 45)</fullName>
    </submittedName>
</protein>
<evidence type="ECO:0000256" key="6">
    <source>
        <dbReference type="SAM" id="Phobius"/>
    </source>
</evidence>
<evidence type="ECO:0000256" key="5">
    <source>
        <dbReference type="ARBA" id="ARBA00023136"/>
    </source>
</evidence>
<feature type="transmembrane region" description="Helical" evidence="6">
    <location>
        <begin position="354"/>
        <end position="374"/>
    </location>
</feature>
<feature type="transmembrane region" description="Helical" evidence="6">
    <location>
        <begin position="456"/>
        <end position="478"/>
    </location>
</feature>
<dbReference type="PANTHER" id="PTHR42893:SF46">
    <property type="entry name" value="PROTEIN DETOXIFICATION 44, CHLOROPLASTIC"/>
    <property type="match status" value="1"/>
</dbReference>
<dbReference type="PANTHER" id="PTHR42893">
    <property type="entry name" value="PROTEIN DETOXIFICATION 44, CHLOROPLASTIC-RELATED"/>
    <property type="match status" value="1"/>
</dbReference>
<dbReference type="InterPro" id="IPR044644">
    <property type="entry name" value="DinF-like"/>
</dbReference>
<evidence type="ECO:0000256" key="4">
    <source>
        <dbReference type="ARBA" id="ARBA00022989"/>
    </source>
</evidence>
<evidence type="ECO:0000313" key="7">
    <source>
        <dbReference type="EMBL" id="CAK9112456.1"/>
    </source>
</evidence>
<accession>A0ABP0SJH4</accession>
<dbReference type="NCBIfam" id="TIGR00797">
    <property type="entry name" value="matE"/>
    <property type="match status" value="1"/>
</dbReference>
<feature type="transmembrane region" description="Helical" evidence="6">
    <location>
        <begin position="156"/>
        <end position="179"/>
    </location>
</feature>
<comment type="subcellular location">
    <subcellularLocation>
        <location evidence="1">Membrane</location>
        <topology evidence="1">Multi-pass membrane protein</topology>
    </subcellularLocation>
</comment>
<feature type="transmembrane region" description="Helical" evidence="6">
    <location>
        <begin position="226"/>
        <end position="247"/>
    </location>
</feature>
<evidence type="ECO:0000313" key="8">
    <source>
        <dbReference type="Proteomes" id="UP001642464"/>
    </source>
</evidence>
<reference evidence="7 8" key="1">
    <citation type="submission" date="2024-02" db="EMBL/GenBank/DDBJ databases">
        <authorList>
            <person name="Chen Y."/>
            <person name="Shah S."/>
            <person name="Dougan E. K."/>
            <person name="Thang M."/>
            <person name="Chan C."/>
        </authorList>
    </citation>
    <scope>NUCLEOTIDE SEQUENCE [LARGE SCALE GENOMIC DNA]</scope>
</reference>
<evidence type="ECO:0000256" key="2">
    <source>
        <dbReference type="ARBA" id="ARBA00010199"/>
    </source>
</evidence>
<feature type="transmembrane region" description="Helical" evidence="6">
    <location>
        <begin position="426"/>
        <end position="444"/>
    </location>
</feature>
<evidence type="ECO:0000256" key="1">
    <source>
        <dbReference type="ARBA" id="ARBA00004141"/>
    </source>
</evidence>
<feature type="transmembrane region" description="Helical" evidence="6">
    <location>
        <begin position="253"/>
        <end position="273"/>
    </location>
</feature>
<feature type="transmembrane region" description="Helical" evidence="6">
    <location>
        <begin position="386"/>
        <end position="406"/>
    </location>
</feature>
<gene>
    <name evidence="7" type="ORF">SCF082_LOCUS52134</name>
</gene>
<keyword evidence="3 6" id="KW-0812">Transmembrane</keyword>
<dbReference type="InterPro" id="IPR002528">
    <property type="entry name" value="MATE_fam"/>
</dbReference>
<keyword evidence="8" id="KW-1185">Reference proteome</keyword>
<feature type="transmembrane region" description="Helical" evidence="6">
    <location>
        <begin position="484"/>
        <end position="506"/>
    </location>
</feature>
<evidence type="ECO:0000256" key="3">
    <source>
        <dbReference type="ARBA" id="ARBA00022692"/>
    </source>
</evidence>
<dbReference type="EMBL" id="CAXAMM010043951">
    <property type="protein sequence ID" value="CAK9112456.1"/>
    <property type="molecule type" value="Genomic_DNA"/>
</dbReference>
<dbReference type="Pfam" id="PF01554">
    <property type="entry name" value="MatE"/>
    <property type="match status" value="2"/>
</dbReference>
<organism evidence="7 8">
    <name type="scientific">Durusdinium trenchii</name>
    <dbReference type="NCBI Taxonomy" id="1381693"/>
    <lineage>
        <taxon>Eukaryota</taxon>
        <taxon>Sar</taxon>
        <taxon>Alveolata</taxon>
        <taxon>Dinophyceae</taxon>
        <taxon>Suessiales</taxon>
        <taxon>Symbiodiniaceae</taxon>
        <taxon>Durusdinium</taxon>
    </lineage>
</organism>
<proteinExistence type="inferred from homology"/>
<feature type="transmembrane region" description="Helical" evidence="6">
    <location>
        <begin position="323"/>
        <end position="342"/>
    </location>
</feature>
<feature type="transmembrane region" description="Helical" evidence="6">
    <location>
        <begin position="199"/>
        <end position="219"/>
    </location>
</feature>
<comment type="similarity">
    <text evidence="2">Belongs to the multi antimicrobial extrusion (MATE) (TC 2.A.66.1) family.</text>
</comment>
<comment type="caution">
    <text evidence="7">The sequence shown here is derived from an EMBL/GenBank/DDBJ whole genome shotgun (WGS) entry which is preliminary data.</text>
</comment>
<keyword evidence="5 6" id="KW-0472">Membrane</keyword>
<sequence length="524" mass="56651">MSLWNACPSRNPSCSSSFPWFLAVRVMDLPFRSPLHGGLLRPGPVLPRSRGPVVLRSKRDVEVRHRKRDREILSLAWPAVLGASIDPVLSLLDTYWVSRCLGMVALAALGPALNVEDWMFDILKTVQVPVRSLTSEAVAAKKPQDVLQTLTQALCFCWRVGLVVALMGSVLAPLLLRLSSVEASSPLLEPAKAYLVPRLWGSPGLLTLIVLQATLSGAFRDTTAVLRLVLLGAFLNAVLTPLAVVGMHGGTAGAAWATTVSCYASAVCAWIMVARRPGGPWLPQPRKLFATAFLGKEVEGESKGWGKLLAANAAMTLRSFSSLTTWLVACSIITKIGVAPLAAHTCMTKTFLSFLYWMYGFQLASQVLVSADVAKGLPRRARWTALRAMRMAMLVASATALALWVGRESIAAALVRDPLVIQSFETLVPPAMAMLLIYGAMWVAEGVLYGLGDYAWAAKCTSFAASAAILVMLLLSRVQPTAPHIWWSLNVLMSIRAIFGLHRAFFSKRSPLSSKAAMASEITQ</sequence>
<keyword evidence="4 6" id="KW-1133">Transmembrane helix</keyword>
<dbReference type="Proteomes" id="UP001642464">
    <property type="component" value="Unassembled WGS sequence"/>
</dbReference>